<evidence type="ECO:0000256" key="1">
    <source>
        <dbReference type="SAM" id="Phobius"/>
    </source>
</evidence>
<reference evidence="2" key="1">
    <citation type="journal article" date="2020" name="Nature">
        <title>Giant virus diversity and host interactions through global metagenomics.</title>
        <authorList>
            <person name="Schulz F."/>
            <person name="Roux S."/>
            <person name="Paez-Espino D."/>
            <person name="Jungbluth S."/>
            <person name="Walsh D.A."/>
            <person name="Denef V.J."/>
            <person name="McMahon K.D."/>
            <person name="Konstantinidis K.T."/>
            <person name="Eloe-Fadrosh E.A."/>
            <person name="Kyrpides N.C."/>
            <person name="Woyke T."/>
        </authorList>
    </citation>
    <scope>NUCLEOTIDE SEQUENCE</scope>
    <source>
        <strain evidence="2">GVMAG-M-3300023179-90</strain>
    </source>
</reference>
<dbReference type="AlphaFoldDB" id="A0A6C0HBP6"/>
<organism evidence="2">
    <name type="scientific">viral metagenome</name>
    <dbReference type="NCBI Taxonomy" id="1070528"/>
    <lineage>
        <taxon>unclassified sequences</taxon>
        <taxon>metagenomes</taxon>
        <taxon>organismal metagenomes</taxon>
    </lineage>
</organism>
<proteinExistence type="predicted"/>
<accession>A0A6C0HBP6</accession>
<protein>
    <submittedName>
        <fullName evidence="2">Uncharacterized protein</fullName>
    </submittedName>
</protein>
<keyword evidence="1" id="KW-0472">Membrane</keyword>
<sequence>MNDIIDNLFSPLGKEYCQFFYYLSVLGFIFMAIVLLLGLFIGITKKKGVSFYLKMLSLAFGYGIFYFQNRLLYTMCNK</sequence>
<evidence type="ECO:0000313" key="2">
    <source>
        <dbReference type="EMBL" id="QHT77874.1"/>
    </source>
</evidence>
<keyword evidence="1" id="KW-1133">Transmembrane helix</keyword>
<feature type="transmembrane region" description="Helical" evidence="1">
    <location>
        <begin position="51"/>
        <end position="68"/>
    </location>
</feature>
<feature type="transmembrane region" description="Helical" evidence="1">
    <location>
        <begin position="20"/>
        <end position="44"/>
    </location>
</feature>
<keyword evidence="1" id="KW-0812">Transmembrane</keyword>
<dbReference type="EMBL" id="MN739922">
    <property type="protein sequence ID" value="QHT77874.1"/>
    <property type="molecule type" value="Genomic_DNA"/>
</dbReference>
<name>A0A6C0HBP6_9ZZZZ</name>